<protein>
    <submittedName>
        <fullName evidence="1">Uncharacterized protein</fullName>
    </submittedName>
</protein>
<gene>
    <name evidence="1" type="ORF">DCO56_11455</name>
</gene>
<proteinExistence type="predicted"/>
<reference evidence="1 2" key="1">
    <citation type="submission" date="2018-04" db="EMBL/GenBank/DDBJ databases">
        <title>Sphingobacterium sp. M46 Genome.</title>
        <authorList>
            <person name="Cheng J."/>
            <person name="Li Y."/>
        </authorList>
    </citation>
    <scope>NUCLEOTIDE SEQUENCE [LARGE SCALE GENOMIC DNA]</scope>
    <source>
        <strain evidence="1 2">M46</strain>
    </source>
</reference>
<evidence type="ECO:0000313" key="1">
    <source>
        <dbReference type="EMBL" id="PUV23986.1"/>
    </source>
</evidence>
<comment type="caution">
    <text evidence="1">The sequence shown here is derived from an EMBL/GenBank/DDBJ whole genome shotgun (WGS) entry which is preliminary data.</text>
</comment>
<organism evidence="1 2">
    <name type="scientific">Sphingobacterium athyrii</name>
    <dbReference type="NCBI Taxonomy" id="2152717"/>
    <lineage>
        <taxon>Bacteria</taxon>
        <taxon>Pseudomonadati</taxon>
        <taxon>Bacteroidota</taxon>
        <taxon>Sphingobacteriia</taxon>
        <taxon>Sphingobacteriales</taxon>
        <taxon>Sphingobacteriaceae</taxon>
        <taxon>Sphingobacterium</taxon>
    </lineage>
</organism>
<name>A0A363NT54_9SPHI</name>
<evidence type="ECO:0000313" key="2">
    <source>
        <dbReference type="Proteomes" id="UP000250831"/>
    </source>
</evidence>
<dbReference type="EMBL" id="QCXX01000003">
    <property type="protein sequence ID" value="PUV23986.1"/>
    <property type="molecule type" value="Genomic_DNA"/>
</dbReference>
<dbReference type="Proteomes" id="UP000250831">
    <property type="component" value="Unassembled WGS sequence"/>
</dbReference>
<accession>A0A363NT54</accession>
<sequence>MNNQQNEIPNLSVLKSLEVLILANFKMTENITFVKVTPMKLLEAKQFWLRRTIHGREIG</sequence>
<dbReference type="AlphaFoldDB" id="A0A363NT54"/>
<keyword evidence="2" id="KW-1185">Reference proteome</keyword>